<reference evidence="11" key="1">
    <citation type="submission" date="2023-06" db="EMBL/GenBank/DDBJ databases">
        <authorList>
            <person name="Delattre M."/>
        </authorList>
    </citation>
    <scope>NUCLEOTIDE SEQUENCE</scope>
    <source>
        <strain evidence="11">AF72</strain>
    </source>
</reference>
<proteinExistence type="inferred from homology"/>
<evidence type="ECO:0000256" key="6">
    <source>
        <dbReference type="ARBA" id="ARBA00022857"/>
    </source>
</evidence>
<dbReference type="NCBIfam" id="TIGR00197">
    <property type="entry name" value="yjeF_nterm"/>
    <property type="match status" value="1"/>
</dbReference>
<dbReference type="PANTHER" id="PTHR13232">
    <property type="entry name" value="NAD(P)H-HYDRATE EPIMERASE"/>
    <property type="match status" value="1"/>
</dbReference>
<sequence length="261" mass="29468">MVFATLIRRNITSKQSRLLLQNLCYNTTPNRMAARYLKQEEAQKIDEELFSTYGFKVEQLMELAGLASAQAAHHWAKHLNKGKVLILCGPGNNGGDGFVCARHLQMFGHTPVIIYPKASRNELMGQLVKQCKGMDIEVKEGLPAKNELDQYSFVVDAFFGFSFKPPVREPFDEMIRTIQHSGRPIFSIDIPSGWDVEKGHPSDDTPHFSPSAVISLTTPKMCMEKFEGSHYLGGRFVPKKLITDYKLQLPEYPGTDQFVKL</sequence>
<keyword evidence="8" id="KW-0520">NAD</keyword>
<keyword evidence="6" id="KW-0521">NADP</keyword>
<accession>A0AA36G0X4</accession>
<gene>
    <name evidence="11" type="ORF">MSPICULIGERA_LOCUS12817</name>
</gene>
<comment type="catalytic activity">
    <reaction evidence="2">
        <text>(6R)-NADPHX = (6S)-NADPHX</text>
        <dbReference type="Rhea" id="RHEA:32227"/>
        <dbReference type="ChEBI" id="CHEBI:64076"/>
        <dbReference type="ChEBI" id="CHEBI:64077"/>
        <dbReference type="EC" id="5.1.99.6"/>
    </reaction>
</comment>
<evidence type="ECO:0000256" key="1">
    <source>
        <dbReference type="ARBA" id="ARBA00000013"/>
    </source>
</evidence>
<keyword evidence="5" id="KW-0547">Nucleotide-binding</keyword>
<evidence type="ECO:0000256" key="3">
    <source>
        <dbReference type="ARBA" id="ARBA00012228"/>
    </source>
</evidence>
<evidence type="ECO:0000256" key="7">
    <source>
        <dbReference type="ARBA" id="ARBA00022958"/>
    </source>
</evidence>
<evidence type="ECO:0000256" key="9">
    <source>
        <dbReference type="ARBA" id="ARBA00023235"/>
    </source>
</evidence>
<dbReference type="InterPro" id="IPR004443">
    <property type="entry name" value="YjeF_N_dom"/>
</dbReference>
<dbReference type="EMBL" id="CATQJA010002630">
    <property type="protein sequence ID" value="CAJ0574484.1"/>
    <property type="molecule type" value="Genomic_DNA"/>
</dbReference>
<keyword evidence="9" id="KW-0413">Isomerase</keyword>
<dbReference type="GO" id="GO:0005739">
    <property type="term" value="C:mitochondrion"/>
    <property type="evidence" value="ECO:0007669"/>
    <property type="project" value="TreeGrafter"/>
</dbReference>
<dbReference type="GO" id="GO:0052856">
    <property type="term" value="F:NAD(P)HX epimerase activity"/>
    <property type="evidence" value="ECO:0007669"/>
    <property type="project" value="UniProtKB-EC"/>
</dbReference>
<organism evidence="11 12">
    <name type="scientific">Mesorhabditis spiculigera</name>
    <dbReference type="NCBI Taxonomy" id="96644"/>
    <lineage>
        <taxon>Eukaryota</taxon>
        <taxon>Metazoa</taxon>
        <taxon>Ecdysozoa</taxon>
        <taxon>Nematoda</taxon>
        <taxon>Chromadorea</taxon>
        <taxon>Rhabditida</taxon>
        <taxon>Rhabditina</taxon>
        <taxon>Rhabditomorpha</taxon>
        <taxon>Rhabditoidea</taxon>
        <taxon>Rhabditidae</taxon>
        <taxon>Mesorhabditinae</taxon>
        <taxon>Mesorhabditis</taxon>
    </lineage>
</organism>
<evidence type="ECO:0000259" key="10">
    <source>
        <dbReference type="PROSITE" id="PS51385"/>
    </source>
</evidence>
<evidence type="ECO:0000256" key="4">
    <source>
        <dbReference type="ARBA" id="ARBA00022723"/>
    </source>
</evidence>
<dbReference type="PANTHER" id="PTHR13232:SF10">
    <property type="entry name" value="NAD(P)H-HYDRATE EPIMERASE"/>
    <property type="match status" value="1"/>
</dbReference>
<dbReference type="SUPFAM" id="SSF64153">
    <property type="entry name" value="YjeF N-terminal domain-like"/>
    <property type="match status" value="1"/>
</dbReference>
<dbReference type="HAMAP" id="MF_01966">
    <property type="entry name" value="NADHX_epimerase"/>
    <property type="match status" value="1"/>
</dbReference>
<protein>
    <recommendedName>
        <fullName evidence="3">NAD(P)H-hydrate epimerase</fullName>
        <ecNumber evidence="3">5.1.99.6</ecNumber>
    </recommendedName>
</protein>
<feature type="domain" description="YjeF N-terminal" evidence="10">
    <location>
        <begin position="42"/>
        <end position="249"/>
    </location>
</feature>
<name>A0AA36G0X4_9BILA</name>
<keyword evidence="12" id="KW-1185">Reference proteome</keyword>
<dbReference type="Gene3D" id="3.40.50.10260">
    <property type="entry name" value="YjeF N-terminal domain"/>
    <property type="match status" value="1"/>
</dbReference>
<evidence type="ECO:0000256" key="2">
    <source>
        <dbReference type="ARBA" id="ARBA00000909"/>
    </source>
</evidence>
<keyword evidence="4" id="KW-0479">Metal-binding</keyword>
<dbReference type="GO" id="GO:0000166">
    <property type="term" value="F:nucleotide binding"/>
    <property type="evidence" value="ECO:0007669"/>
    <property type="project" value="UniProtKB-KW"/>
</dbReference>
<comment type="caution">
    <text evidence="11">The sequence shown here is derived from an EMBL/GenBank/DDBJ whole genome shotgun (WGS) entry which is preliminary data.</text>
</comment>
<dbReference type="PROSITE" id="PS51385">
    <property type="entry name" value="YJEF_N"/>
    <property type="match status" value="1"/>
</dbReference>
<dbReference type="Proteomes" id="UP001177023">
    <property type="component" value="Unassembled WGS sequence"/>
</dbReference>
<dbReference type="EC" id="5.1.99.6" evidence="3"/>
<evidence type="ECO:0000256" key="5">
    <source>
        <dbReference type="ARBA" id="ARBA00022741"/>
    </source>
</evidence>
<feature type="non-terminal residue" evidence="11">
    <location>
        <position position="1"/>
    </location>
</feature>
<dbReference type="InterPro" id="IPR036652">
    <property type="entry name" value="YjeF_N_dom_sf"/>
</dbReference>
<dbReference type="AlphaFoldDB" id="A0AA36G0X4"/>
<evidence type="ECO:0000313" key="12">
    <source>
        <dbReference type="Proteomes" id="UP001177023"/>
    </source>
</evidence>
<dbReference type="Pfam" id="PF03853">
    <property type="entry name" value="YjeF_N"/>
    <property type="match status" value="1"/>
</dbReference>
<evidence type="ECO:0000256" key="8">
    <source>
        <dbReference type="ARBA" id="ARBA00023027"/>
    </source>
</evidence>
<dbReference type="InterPro" id="IPR032976">
    <property type="entry name" value="YJEFN_prot_NAXE-like"/>
</dbReference>
<evidence type="ECO:0000313" key="11">
    <source>
        <dbReference type="EMBL" id="CAJ0574484.1"/>
    </source>
</evidence>
<keyword evidence="7" id="KW-0630">Potassium</keyword>
<comment type="catalytic activity">
    <reaction evidence="1">
        <text>(6R)-NADHX = (6S)-NADHX</text>
        <dbReference type="Rhea" id="RHEA:32215"/>
        <dbReference type="ChEBI" id="CHEBI:64074"/>
        <dbReference type="ChEBI" id="CHEBI:64075"/>
        <dbReference type="EC" id="5.1.99.6"/>
    </reaction>
</comment>
<dbReference type="GO" id="GO:0046872">
    <property type="term" value="F:metal ion binding"/>
    <property type="evidence" value="ECO:0007669"/>
    <property type="project" value="UniProtKB-KW"/>
</dbReference>